<comment type="caution">
    <text evidence="1">The sequence shown here is derived from an EMBL/GenBank/DDBJ whole genome shotgun (WGS) entry which is preliminary data.</text>
</comment>
<dbReference type="RefSeq" id="WP_116541893.1">
    <property type="nucleotide sequence ID" value="NZ_QEKI01000002.1"/>
</dbReference>
<evidence type="ECO:0000313" key="2">
    <source>
        <dbReference type="Proteomes" id="UP000245466"/>
    </source>
</evidence>
<keyword evidence="2" id="KW-1185">Reference proteome</keyword>
<organism evidence="1 2">
    <name type="scientific">Pontibacter virosus</name>
    <dbReference type="NCBI Taxonomy" id="1765052"/>
    <lineage>
        <taxon>Bacteria</taxon>
        <taxon>Pseudomonadati</taxon>
        <taxon>Bacteroidota</taxon>
        <taxon>Cytophagia</taxon>
        <taxon>Cytophagales</taxon>
        <taxon>Hymenobacteraceae</taxon>
        <taxon>Pontibacter</taxon>
    </lineage>
</organism>
<dbReference type="Proteomes" id="UP000245466">
    <property type="component" value="Unassembled WGS sequence"/>
</dbReference>
<protein>
    <submittedName>
        <fullName evidence="1">Uncharacterized protein</fullName>
    </submittedName>
</protein>
<dbReference type="AlphaFoldDB" id="A0A2U1B2D1"/>
<sequence>MGNIIKAVCQCGVESDEIYQAIGFRFYETGTRTEPAYCDSCGIVVGRDMSKSFSKCPQCRRKVKFYKEGVEENDVEKIPGLATDDYLDEKEQWHCPRCKRETLRFESLGLWD</sequence>
<reference evidence="1 2" key="1">
    <citation type="submission" date="2018-04" db="EMBL/GenBank/DDBJ databases">
        <title>Genomic Encyclopedia of Type Strains, Phase IV (KMG-IV): sequencing the most valuable type-strain genomes for metagenomic binning, comparative biology and taxonomic classification.</title>
        <authorList>
            <person name="Goeker M."/>
        </authorList>
    </citation>
    <scope>NUCLEOTIDE SEQUENCE [LARGE SCALE GENOMIC DNA]</scope>
    <source>
        <strain evidence="1 2">DSM 100231</strain>
    </source>
</reference>
<name>A0A2U1B2D1_9BACT</name>
<dbReference type="EMBL" id="QEKI01000002">
    <property type="protein sequence ID" value="PVY42836.1"/>
    <property type="molecule type" value="Genomic_DNA"/>
</dbReference>
<accession>A0A2U1B2D1</accession>
<dbReference type="OrthoDB" id="852653at2"/>
<gene>
    <name evidence="1" type="ORF">C8E01_1029</name>
</gene>
<proteinExistence type="predicted"/>
<evidence type="ECO:0000313" key="1">
    <source>
        <dbReference type="EMBL" id="PVY42836.1"/>
    </source>
</evidence>